<dbReference type="PROSITE" id="PS51318">
    <property type="entry name" value="TAT"/>
    <property type="match status" value="1"/>
</dbReference>
<reference evidence="3" key="1">
    <citation type="journal article" date="2019" name="Int. J. Syst. Evol. Microbiol.">
        <title>The Global Catalogue of Microorganisms (GCM) 10K type strain sequencing project: providing services to taxonomists for standard genome sequencing and annotation.</title>
        <authorList>
            <consortium name="The Broad Institute Genomics Platform"/>
            <consortium name="The Broad Institute Genome Sequencing Center for Infectious Disease"/>
            <person name="Wu L."/>
            <person name="Ma J."/>
        </authorList>
    </citation>
    <scope>NUCLEOTIDE SEQUENCE [LARGE SCALE GENOMIC DNA]</scope>
    <source>
        <strain evidence="3">JCM 13581</strain>
    </source>
</reference>
<sequence>MPEHRRATNRRPLLTGVAAGGVLCAVWLMPSAYADNERPAPSQGEQQPSSEDIRPAGAPAAD</sequence>
<dbReference type="InterPro" id="IPR006311">
    <property type="entry name" value="TAT_signal"/>
</dbReference>
<evidence type="ECO:0000256" key="1">
    <source>
        <dbReference type="SAM" id="MobiDB-lite"/>
    </source>
</evidence>
<proteinExistence type="predicted"/>
<keyword evidence="3" id="KW-1185">Reference proteome</keyword>
<feature type="region of interest" description="Disordered" evidence="1">
    <location>
        <begin position="35"/>
        <end position="62"/>
    </location>
</feature>
<gene>
    <name evidence="2" type="ORF">GCM10009716_14610</name>
</gene>
<dbReference type="Proteomes" id="UP001501303">
    <property type="component" value="Unassembled WGS sequence"/>
</dbReference>
<dbReference type="RefSeq" id="WP_344259695.1">
    <property type="nucleotide sequence ID" value="NZ_BAAAMJ010000010.1"/>
</dbReference>
<comment type="caution">
    <text evidence="2">The sequence shown here is derived from an EMBL/GenBank/DDBJ whole genome shotgun (WGS) entry which is preliminary data.</text>
</comment>
<organism evidence="2 3">
    <name type="scientific">Streptomyces sodiiphilus</name>
    <dbReference type="NCBI Taxonomy" id="226217"/>
    <lineage>
        <taxon>Bacteria</taxon>
        <taxon>Bacillati</taxon>
        <taxon>Actinomycetota</taxon>
        <taxon>Actinomycetes</taxon>
        <taxon>Kitasatosporales</taxon>
        <taxon>Streptomycetaceae</taxon>
        <taxon>Streptomyces</taxon>
    </lineage>
</organism>
<accession>A0ABP5AA36</accession>
<evidence type="ECO:0000313" key="3">
    <source>
        <dbReference type="Proteomes" id="UP001501303"/>
    </source>
</evidence>
<dbReference type="EMBL" id="BAAAMJ010000010">
    <property type="protein sequence ID" value="GAA1905774.1"/>
    <property type="molecule type" value="Genomic_DNA"/>
</dbReference>
<evidence type="ECO:0000313" key="2">
    <source>
        <dbReference type="EMBL" id="GAA1905774.1"/>
    </source>
</evidence>
<protein>
    <submittedName>
        <fullName evidence="2">Uncharacterized protein</fullName>
    </submittedName>
</protein>
<name>A0ABP5AA36_9ACTN</name>